<accession>A0ABQ8SBQ1</accession>
<proteinExistence type="predicted"/>
<dbReference type="InterPro" id="IPR036397">
    <property type="entry name" value="RNaseH_sf"/>
</dbReference>
<dbReference type="EMBL" id="JAJSOF020000031">
    <property type="protein sequence ID" value="KAJ4431499.1"/>
    <property type="molecule type" value="Genomic_DNA"/>
</dbReference>
<dbReference type="Gene3D" id="3.30.420.10">
    <property type="entry name" value="Ribonuclease H-like superfamily/Ribonuclease H"/>
    <property type="match status" value="1"/>
</dbReference>
<evidence type="ECO:0000313" key="1">
    <source>
        <dbReference type="EMBL" id="KAJ4431499.1"/>
    </source>
</evidence>
<keyword evidence="2" id="KW-1185">Reference proteome</keyword>
<organism evidence="1 2">
    <name type="scientific">Periplaneta americana</name>
    <name type="common">American cockroach</name>
    <name type="synonym">Blatta americana</name>
    <dbReference type="NCBI Taxonomy" id="6978"/>
    <lineage>
        <taxon>Eukaryota</taxon>
        <taxon>Metazoa</taxon>
        <taxon>Ecdysozoa</taxon>
        <taxon>Arthropoda</taxon>
        <taxon>Hexapoda</taxon>
        <taxon>Insecta</taxon>
        <taxon>Pterygota</taxon>
        <taxon>Neoptera</taxon>
        <taxon>Polyneoptera</taxon>
        <taxon>Dictyoptera</taxon>
        <taxon>Blattodea</taxon>
        <taxon>Blattoidea</taxon>
        <taxon>Blattidae</taxon>
        <taxon>Blattinae</taxon>
        <taxon>Periplaneta</taxon>
    </lineage>
</organism>
<evidence type="ECO:0000313" key="2">
    <source>
        <dbReference type="Proteomes" id="UP001148838"/>
    </source>
</evidence>
<name>A0ABQ8SBQ1_PERAM</name>
<feature type="non-terminal residue" evidence="1">
    <location>
        <position position="1"/>
    </location>
</feature>
<dbReference type="Proteomes" id="UP001148838">
    <property type="component" value="Unassembled WGS sequence"/>
</dbReference>
<gene>
    <name evidence="1" type="ORF">ANN_20097</name>
</gene>
<reference evidence="1 2" key="1">
    <citation type="journal article" date="2022" name="Allergy">
        <title>Genome assembly and annotation of Periplaneta americana reveal a comprehensive cockroach allergen profile.</title>
        <authorList>
            <person name="Wang L."/>
            <person name="Xiong Q."/>
            <person name="Saelim N."/>
            <person name="Wang L."/>
            <person name="Nong W."/>
            <person name="Wan A.T."/>
            <person name="Shi M."/>
            <person name="Liu X."/>
            <person name="Cao Q."/>
            <person name="Hui J.H.L."/>
            <person name="Sookrung N."/>
            <person name="Leung T.F."/>
            <person name="Tungtrongchitr A."/>
            <person name="Tsui S.K.W."/>
        </authorList>
    </citation>
    <scope>NUCLEOTIDE SEQUENCE [LARGE SCALE GENOMIC DNA]</scope>
    <source>
        <strain evidence="1">PWHHKU_190912</strain>
    </source>
</reference>
<sequence>VSRTLDWSWATSLTSSSRLATCSPDLTACDNALWGFIKSIVAQERYDTIDELKDTVRRAFQQITPAMLSPRRAKTDQQRWTIIQPEWKYRLVSTMNLPVHTCGVTVRTSSRKTRPFLGYGHQQFNDIYTMFYGWKASFHILAE</sequence>
<protein>
    <submittedName>
        <fullName evidence="1">Uncharacterized protein</fullName>
    </submittedName>
</protein>
<comment type="caution">
    <text evidence="1">The sequence shown here is derived from an EMBL/GenBank/DDBJ whole genome shotgun (WGS) entry which is preliminary data.</text>
</comment>